<dbReference type="OrthoDB" id="1885109at2759"/>
<gene>
    <name evidence="3" type="ORF">HS088_TW13G00712</name>
</gene>
<evidence type="ECO:0000313" key="4">
    <source>
        <dbReference type="Proteomes" id="UP000593562"/>
    </source>
</evidence>
<dbReference type="GO" id="GO:0006355">
    <property type="term" value="P:regulation of DNA-templated transcription"/>
    <property type="evidence" value="ECO:0007669"/>
    <property type="project" value="InterPro"/>
</dbReference>
<dbReference type="EMBL" id="JAAARO010000013">
    <property type="protein sequence ID" value="KAF5737821.1"/>
    <property type="molecule type" value="Genomic_DNA"/>
</dbReference>
<evidence type="ECO:0000313" key="3">
    <source>
        <dbReference type="EMBL" id="KAF5737821.1"/>
    </source>
</evidence>
<proteinExistence type="inferred from homology"/>
<protein>
    <submittedName>
        <fullName evidence="3">Mediator-associated protein 1-like</fullName>
    </submittedName>
</protein>
<feature type="domain" description="Glabrous enhancer-binding protein-like DBD" evidence="2">
    <location>
        <begin position="42"/>
        <end position="134"/>
    </location>
</feature>
<dbReference type="PANTHER" id="PTHR31662:SF8">
    <property type="entry name" value="EXPRESSED PROTEIN"/>
    <property type="match status" value="1"/>
</dbReference>
<dbReference type="Pfam" id="PF04504">
    <property type="entry name" value="GeBP-like_DBD"/>
    <property type="match status" value="1"/>
</dbReference>
<dbReference type="AlphaFoldDB" id="A0A7J7CUS2"/>
<dbReference type="PANTHER" id="PTHR31662">
    <property type="entry name" value="BNAANNG10740D PROTEIN-RELATED"/>
    <property type="match status" value="1"/>
</dbReference>
<dbReference type="Proteomes" id="UP000593562">
    <property type="component" value="Unassembled WGS sequence"/>
</dbReference>
<evidence type="ECO:0000256" key="1">
    <source>
        <dbReference type="ARBA" id="ARBA00010820"/>
    </source>
</evidence>
<dbReference type="InterPro" id="IPR053932">
    <property type="entry name" value="GeBP-like_DBD"/>
</dbReference>
<dbReference type="InterPro" id="IPR007592">
    <property type="entry name" value="GEBP"/>
</dbReference>
<organism evidence="3 4">
    <name type="scientific">Tripterygium wilfordii</name>
    <name type="common">Thunder God vine</name>
    <dbReference type="NCBI Taxonomy" id="458696"/>
    <lineage>
        <taxon>Eukaryota</taxon>
        <taxon>Viridiplantae</taxon>
        <taxon>Streptophyta</taxon>
        <taxon>Embryophyta</taxon>
        <taxon>Tracheophyta</taxon>
        <taxon>Spermatophyta</taxon>
        <taxon>Magnoliopsida</taxon>
        <taxon>eudicotyledons</taxon>
        <taxon>Gunneridae</taxon>
        <taxon>Pentapetalae</taxon>
        <taxon>rosids</taxon>
        <taxon>fabids</taxon>
        <taxon>Celastrales</taxon>
        <taxon>Celastraceae</taxon>
        <taxon>Tripterygium</taxon>
    </lineage>
</organism>
<sequence length="310" mass="34560">MNTKLPIKRKAPHPNSLSLDNASTNGTIVDVDFESKPVPFKFQRIWTEPDEIRLLQGLLDSVSLGLSFPKDLSIFFDSFSKSMSQPYSRPQLSEKLRRLRKKFRLISSRLDRGLSISRLSTHDRALYELCDKLWTPQLASTSAYGNGTATNAVGDLSGGNLVGVKFSLSPVLPSGLYQSQSLNVNELGNSGLSHVVDATGGDSFDDFSVGGDGNVRLRDLEMDYHFSSREGKMRGASSVGVGGITGKCVLEAFDQSLNEVRKTLTQQSLFPLDKGKEKTFQQRWREQRMAELGIFARRMRLVLDNYFHVQ</sequence>
<comment type="caution">
    <text evidence="3">The sequence shown here is derived from an EMBL/GenBank/DDBJ whole genome shotgun (WGS) entry which is preliminary data.</text>
</comment>
<keyword evidence="4" id="KW-1185">Reference proteome</keyword>
<evidence type="ECO:0000259" key="2">
    <source>
        <dbReference type="Pfam" id="PF04504"/>
    </source>
</evidence>
<name>A0A7J7CUS2_TRIWF</name>
<dbReference type="GO" id="GO:0005634">
    <property type="term" value="C:nucleus"/>
    <property type="evidence" value="ECO:0007669"/>
    <property type="project" value="TreeGrafter"/>
</dbReference>
<reference evidence="3 4" key="1">
    <citation type="journal article" date="2020" name="Nat. Commun.">
        <title>Genome of Tripterygium wilfordii and identification of cytochrome P450 involved in triptolide biosynthesis.</title>
        <authorList>
            <person name="Tu L."/>
            <person name="Su P."/>
            <person name="Zhang Z."/>
            <person name="Gao L."/>
            <person name="Wang J."/>
            <person name="Hu T."/>
            <person name="Zhou J."/>
            <person name="Zhang Y."/>
            <person name="Zhao Y."/>
            <person name="Liu Y."/>
            <person name="Song Y."/>
            <person name="Tong Y."/>
            <person name="Lu Y."/>
            <person name="Yang J."/>
            <person name="Xu C."/>
            <person name="Jia M."/>
            <person name="Peters R.J."/>
            <person name="Huang L."/>
            <person name="Gao W."/>
        </authorList>
    </citation>
    <scope>NUCLEOTIDE SEQUENCE [LARGE SCALE GENOMIC DNA]</scope>
    <source>
        <strain evidence="4">cv. XIE 37</strain>
        <tissue evidence="3">Leaf</tissue>
    </source>
</reference>
<comment type="similarity">
    <text evidence="1">Belongs to the GeBP family.</text>
</comment>
<dbReference type="InParanoid" id="A0A7J7CUS2"/>
<accession>A0A7J7CUS2</accession>